<organism evidence="6">
    <name type="scientific">Chromera velia CCMP2878</name>
    <dbReference type="NCBI Taxonomy" id="1169474"/>
    <lineage>
        <taxon>Eukaryota</taxon>
        <taxon>Sar</taxon>
        <taxon>Alveolata</taxon>
        <taxon>Colpodellida</taxon>
        <taxon>Chromeraceae</taxon>
        <taxon>Chromera</taxon>
    </lineage>
</organism>
<comment type="similarity">
    <text evidence="1 5">Belongs to the V-ATPase F subunit family.</text>
</comment>
<dbReference type="VEuPathDB" id="CryptoDB:Cvel_17260"/>
<reference evidence="6" key="1">
    <citation type="submission" date="2014-11" db="EMBL/GenBank/DDBJ databases">
        <authorList>
            <person name="Otto D Thomas"/>
            <person name="Naeem Raeece"/>
        </authorList>
    </citation>
    <scope>NUCLEOTIDE SEQUENCE</scope>
</reference>
<sequence length="127" mass="14293">MAPKKRFVGGHDLKVAIIGDEDTVTGFMLAGIGQRDGQGRTNFFVCDAKTRRVDIEEAWKNFIERRDIGMIMISQYIADEIRHLVDLHDAVIPTILEIPSKDKPFDPAKDSTLQRVKVFFGGNLDGF</sequence>
<evidence type="ECO:0000313" key="6">
    <source>
        <dbReference type="EMBL" id="CEM13578.1"/>
    </source>
</evidence>
<dbReference type="SUPFAM" id="SSF159468">
    <property type="entry name" value="AtpF-like"/>
    <property type="match status" value="1"/>
</dbReference>
<evidence type="ECO:0000256" key="5">
    <source>
        <dbReference type="PIRNR" id="PIRNR015945"/>
    </source>
</evidence>
<comment type="subunit">
    <text evidence="5">V-ATPase is a heteromultimeric enzyme made up of two complexes: the ATP-hydrolytic V1 complex and the proton translocation V0 complex.</text>
</comment>
<dbReference type="Gene3D" id="3.40.50.10580">
    <property type="entry name" value="ATPase, V1 complex, subunit F"/>
    <property type="match status" value="1"/>
</dbReference>
<evidence type="ECO:0000256" key="4">
    <source>
        <dbReference type="ARBA" id="ARBA00023065"/>
    </source>
</evidence>
<dbReference type="InterPro" id="IPR008218">
    <property type="entry name" value="ATPase_V1-cplx_f_g_su"/>
</dbReference>
<dbReference type="EMBL" id="CDMZ01000404">
    <property type="protein sequence ID" value="CEM13578.1"/>
    <property type="molecule type" value="Genomic_DNA"/>
</dbReference>
<dbReference type="PANTHER" id="PTHR13861:SF2">
    <property type="entry name" value="V-TYPE PROTON ATPASE SUBUNIT F"/>
    <property type="match status" value="1"/>
</dbReference>
<keyword evidence="3 5" id="KW-0375">Hydrogen ion transport</keyword>
<keyword evidence="2 5" id="KW-0813">Transport</keyword>
<dbReference type="GO" id="GO:0046961">
    <property type="term" value="F:proton-transporting ATPase activity, rotational mechanism"/>
    <property type="evidence" value="ECO:0007669"/>
    <property type="project" value="InterPro"/>
</dbReference>
<evidence type="ECO:0000256" key="1">
    <source>
        <dbReference type="ARBA" id="ARBA00010148"/>
    </source>
</evidence>
<protein>
    <recommendedName>
        <fullName evidence="5">V-type proton ATPase subunit F</fullName>
    </recommendedName>
</protein>
<dbReference type="NCBIfam" id="TIGR01101">
    <property type="entry name" value="V_ATP_synt_F"/>
    <property type="match status" value="1"/>
</dbReference>
<dbReference type="Pfam" id="PF01990">
    <property type="entry name" value="ATP-synt_F"/>
    <property type="match status" value="1"/>
</dbReference>
<dbReference type="PhylomeDB" id="A0A0G4FJ77"/>
<dbReference type="PIRSF" id="PIRSF015945">
    <property type="entry name" value="ATPase_V1_F_euk"/>
    <property type="match status" value="1"/>
</dbReference>
<keyword evidence="4 5" id="KW-0406">Ion transport</keyword>
<dbReference type="GO" id="GO:0033180">
    <property type="term" value="C:proton-transporting V-type ATPase, V1 domain"/>
    <property type="evidence" value="ECO:0007669"/>
    <property type="project" value="InterPro"/>
</dbReference>
<dbReference type="AlphaFoldDB" id="A0A0G4FJ77"/>
<dbReference type="InterPro" id="IPR005772">
    <property type="entry name" value="ATPase_V1-cplx_fsu_euk"/>
</dbReference>
<dbReference type="FunFam" id="3.40.50.10580:FF:000004">
    <property type="entry name" value="V-type proton ATPase subunit F"/>
    <property type="match status" value="1"/>
</dbReference>
<accession>A0A0G4FJ77</accession>
<evidence type="ECO:0000256" key="3">
    <source>
        <dbReference type="ARBA" id="ARBA00022781"/>
    </source>
</evidence>
<evidence type="ECO:0000256" key="2">
    <source>
        <dbReference type="ARBA" id="ARBA00022448"/>
    </source>
</evidence>
<gene>
    <name evidence="6" type="ORF">Cvel_17260</name>
</gene>
<dbReference type="PANTHER" id="PTHR13861">
    <property type="entry name" value="VACUOLAR ATP SYNTHASE SUBUNIT F"/>
    <property type="match status" value="1"/>
</dbReference>
<comment type="function">
    <text evidence="5">Subunit of the V1 complex of vacuolar(H+)-ATPase (V-ATPase), a multisubunit enzyme composed of a peripheral complex (V1) that hydrolyzes ATP and a membrane integral complex (V0) that translocates protons. V-ATPase is responsible for acidifying and maintaining the pH of intracellular compartments.</text>
</comment>
<name>A0A0G4FJ77_9ALVE</name>
<proteinExistence type="inferred from homology"/>
<dbReference type="InterPro" id="IPR036906">
    <property type="entry name" value="ATPase_V1_fsu_sf"/>
</dbReference>